<dbReference type="EMBL" id="CP101114">
    <property type="protein sequence ID" value="UTO28074.1"/>
    <property type="molecule type" value="Genomic_DNA"/>
</dbReference>
<name>A0ABY5ESH0_9HYPH</name>
<keyword evidence="3" id="KW-1185">Reference proteome</keyword>
<proteinExistence type="predicted"/>
<protein>
    <submittedName>
        <fullName evidence="2">Uncharacterized protein</fullName>
    </submittedName>
</protein>
<sequence length="119" mass="13947">MMEKILVAASVHAFPTSASLVNTLKQNQRRSRSAIHSLKANQRAFEEDDLERKRTKEDVNDDTDNQKEEGYQRKRFLNKSKKTTSMQTIRTHHQIPYKKITKTKSNNCYSHHTDLKTEN</sequence>
<evidence type="ECO:0000313" key="3">
    <source>
        <dbReference type="Proteomes" id="UP001059475"/>
    </source>
</evidence>
<feature type="region of interest" description="Disordered" evidence="1">
    <location>
        <begin position="25"/>
        <end position="94"/>
    </location>
</feature>
<evidence type="ECO:0000313" key="2">
    <source>
        <dbReference type="EMBL" id="UTO28074.1"/>
    </source>
</evidence>
<dbReference type="Proteomes" id="UP001059475">
    <property type="component" value="Chromosome"/>
</dbReference>
<organism evidence="2 3">
    <name type="scientific">Bartonella harrusi</name>
    <dbReference type="NCBI Taxonomy" id="2961895"/>
    <lineage>
        <taxon>Bacteria</taxon>
        <taxon>Pseudomonadati</taxon>
        <taxon>Pseudomonadota</taxon>
        <taxon>Alphaproteobacteria</taxon>
        <taxon>Hyphomicrobiales</taxon>
        <taxon>Bartonellaceae</taxon>
        <taxon>Bartonella</taxon>
    </lineage>
</organism>
<feature type="compositionally biased region" description="Basic and acidic residues" evidence="1">
    <location>
        <begin position="50"/>
        <end position="72"/>
    </location>
</feature>
<gene>
    <name evidence="2" type="ORF">NMK50_07665</name>
</gene>
<accession>A0ABY5ESH0</accession>
<dbReference type="RefSeq" id="WP_254769983.1">
    <property type="nucleotide sequence ID" value="NZ_CP101114.1"/>
</dbReference>
<evidence type="ECO:0000256" key="1">
    <source>
        <dbReference type="SAM" id="MobiDB-lite"/>
    </source>
</evidence>
<reference evidence="2" key="1">
    <citation type="submission" date="2022-07" db="EMBL/GenBank/DDBJ databases">
        <title>First report of Bartonella spp. in marsupials in Brazil, with a description of Bartonella harrusi sp. nov. and new proposal for taxonomic reclassification of species of the genus Bartonella.</title>
        <authorList>
            <person name="Amaral R.B."/>
        </authorList>
    </citation>
    <scope>NUCLEOTIDE SEQUENCE</scope>
    <source>
        <strain evidence="2">117A</strain>
    </source>
</reference>
<feature type="compositionally biased region" description="Basic residues" evidence="1">
    <location>
        <begin position="73"/>
        <end position="82"/>
    </location>
</feature>